<name>A0A928Z4M6_9CYAN</name>
<evidence type="ECO:0000313" key="2">
    <source>
        <dbReference type="EMBL" id="MBE9031187.1"/>
    </source>
</evidence>
<evidence type="ECO:0000313" key="3">
    <source>
        <dbReference type="Proteomes" id="UP000625316"/>
    </source>
</evidence>
<dbReference type="Proteomes" id="UP000625316">
    <property type="component" value="Unassembled WGS sequence"/>
</dbReference>
<reference evidence="2" key="1">
    <citation type="submission" date="2020-10" db="EMBL/GenBank/DDBJ databases">
        <authorList>
            <person name="Castelo-Branco R."/>
            <person name="Eusebio N."/>
            <person name="Adriana R."/>
            <person name="Vieira A."/>
            <person name="Brugerolle De Fraissinette N."/>
            <person name="Rezende De Castro R."/>
            <person name="Schneider M.P."/>
            <person name="Vasconcelos V."/>
            <person name="Leao P.N."/>
        </authorList>
    </citation>
    <scope>NUCLEOTIDE SEQUENCE</scope>
    <source>
        <strain evidence="2">LEGE 11480</strain>
    </source>
</reference>
<feature type="domain" description="DUF4351" evidence="1">
    <location>
        <begin position="1"/>
        <end position="45"/>
    </location>
</feature>
<comment type="caution">
    <text evidence="2">The sequence shown here is derived from an EMBL/GenBank/DDBJ whole genome shotgun (WGS) entry which is preliminary data.</text>
</comment>
<protein>
    <submittedName>
        <fullName evidence="2">DUF4351 domain-containing protein</fullName>
    </submittedName>
</protein>
<keyword evidence="3" id="KW-1185">Reference proteome</keyword>
<organism evidence="2 3">
    <name type="scientific">Romeriopsis navalis LEGE 11480</name>
    <dbReference type="NCBI Taxonomy" id="2777977"/>
    <lineage>
        <taxon>Bacteria</taxon>
        <taxon>Bacillati</taxon>
        <taxon>Cyanobacteriota</taxon>
        <taxon>Cyanophyceae</taxon>
        <taxon>Leptolyngbyales</taxon>
        <taxon>Leptolyngbyaceae</taxon>
        <taxon>Romeriopsis</taxon>
        <taxon>Romeriopsis navalis</taxon>
    </lineage>
</organism>
<dbReference type="EMBL" id="JADEXQ010000055">
    <property type="protein sequence ID" value="MBE9031187.1"/>
    <property type="molecule type" value="Genomic_DNA"/>
</dbReference>
<dbReference type="InterPro" id="IPR025587">
    <property type="entry name" value="DUF4351"/>
</dbReference>
<evidence type="ECO:0000259" key="1">
    <source>
        <dbReference type="Pfam" id="PF14261"/>
    </source>
</evidence>
<sequence>MLNIKFADLPTELQAQYDTLSIKQINALSENIFNFNTLKDLTQWLNNAN</sequence>
<dbReference type="AlphaFoldDB" id="A0A928Z4M6"/>
<dbReference type="RefSeq" id="WP_264326017.1">
    <property type="nucleotide sequence ID" value="NZ_JADEXQ010000055.1"/>
</dbReference>
<accession>A0A928Z4M6</accession>
<dbReference type="Pfam" id="PF14261">
    <property type="entry name" value="DUF4351"/>
    <property type="match status" value="1"/>
</dbReference>
<gene>
    <name evidence="2" type="ORF">IQ266_15745</name>
</gene>
<proteinExistence type="predicted"/>